<comment type="subcellular location">
    <subcellularLocation>
        <location evidence="1">Membrane</location>
    </subcellularLocation>
</comment>
<comment type="caution">
    <text evidence="7">The sequence shown here is derived from an EMBL/GenBank/DDBJ whole genome shotgun (WGS) entry which is preliminary data.</text>
</comment>
<reference evidence="7 8" key="1">
    <citation type="submission" date="2020-08" db="EMBL/GenBank/DDBJ databases">
        <title>Genomic Encyclopedia of Type Strains, Phase IV (KMG-IV): sequencing the most valuable type-strain genomes for metagenomic binning, comparative biology and taxonomic classification.</title>
        <authorList>
            <person name="Goeker M."/>
        </authorList>
    </citation>
    <scope>NUCLEOTIDE SEQUENCE [LARGE SCALE GENOMIC DNA]</scope>
    <source>
        <strain evidence="7 8">DSM 22548</strain>
    </source>
</reference>
<keyword evidence="5" id="KW-0998">Cell outer membrane</keyword>
<proteinExistence type="predicted"/>
<evidence type="ECO:0000259" key="6">
    <source>
        <dbReference type="Pfam" id="PF01103"/>
    </source>
</evidence>
<gene>
    <name evidence="7" type="ORF">FHS60_001513</name>
</gene>
<dbReference type="PANTHER" id="PTHR12815">
    <property type="entry name" value="SORTING AND ASSEMBLY MACHINERY SAMM50 PROTEIN FAMILY MEMBER"/>
    <property type="match status" value="1"/>
</dbReference>
<dbReference type="PANTHER" id="PTHR12815:SF47">
    <property type="entry name" value="TRANSLOCATION AND ASSEMBLY MODULE SUBUNIT TAMA"/>
    <property type="match status" value="1"/>
</dbReference>
<evidence type="ECO:0000256" key="3">
    <source>
        <dbReference type="ARBA" id="ARBA00022729"/>
    </source>
</evidence>
<dbReference type="Proteomes" id="UP000541425">
    <property type="component" value="Unassembled WGS sequence"/>
</dbReference>
<evidence type="ECO:0000256" key="4">
    <source>
        <dbReference type="ARBA" id="ARBA00023136"/>
    </source>
</evidence>
<name>A0A7W5XY98_9BACT</name>
<organism evidence="7 8">
    <name type="scientific">Alloprevotella rava</name>
    <dbReference type="NCBI Taxonomy" id="671218"/>
    <lineage>
        <taxon>Bacteria</taxon>
        <taxon>Pseudomonadati</taxon>
        <taxon>Bacteroidota</taxon>
        <taxon>Bacteroidia</taxon>
        <taxon>Bacteroidales</taxon>
        <taxon>Prevotellaceae</taxon>
        <taxon>Alloprevotella</taxon>
    </lineage>
</organism>
<dbReference type="InterPro" id="IPR000184">
    <property type="entry name" value="Bac_surfAg_D15"/>
</dbReference>
<dbReference type="AlphaFoldDB" id="A0A7W5XY98"/>
<dbReference type="RefSeq" id="WP_183696975.1">
    <property type="nucleotide sequence ID" value="NZ_JACICA010000007.1"/>
</dbReference>
<evidence type="ECO:0000256" key="2">
    <source>
        <dbReference type="ARBA" id="ARBA00022692"/>
    </source>
</evidence>
<dbReference type="Gene3D" id="2.40.160.50">
    <property type="entry name" value="membrane protein fhac: a member of the omp85/tpsb transporter family"/>
    <property type="match status" value="1"/>
</dbReference>
<dbReference type="EMBL" id="JACICA010000007">
    <property type="protein sequence ID" value="MBB3703040.1"/>
    <property type="molecule type" value="Genomic_DNA"/>
</dbReference>
<evidence type="ECO:0000313" key="8">
    <source>
        <dbReference type="Proteomes" id="UP000541425"/>
    </source>
</evidence>
<sequence>MLRSVQMTSDNKLLKVGDYRSYVRQEPNARWFNLLKVPLAIYSISQPDTTRRTGRFFRRIGQAPVVYDSAMTEFSRRSLEAALQAKGYFHASVHTDVTTRKRKTDVNYRLLLGRRYYVAKLHITVDDERMKKEIDSLSVNSLLYKGMPFDATVLSEERNRIIMGLLNAGYYRLQKDYVKFRVDTVSNDMGIDLTMDFARPVGVDSTKDYERFTVHRVNLYEGSSAFPMSANLESQKVLPINGIIFKSDGKKSSRIKVRKSVYLNHVHLRPDSLYRESNVQDSYSMLNSLPIVNYSLIRFQELPGIKPQLEADIQVVRNKLNSISTELEGTNTNGDLGAAMAVTYTNRNLFHGAEALLLKLRGAYEAIRGLDGYNDENYLEYSAELSLRFPATRLPFGFRRGQKKFMLTSGLSFMYDSQNRPEFHRRILTSDWAFRWRHSSHPGLQHRLDMVSLNYVFVPWISSTFRRNYLDGTDPRNSILKASYEDLFIMRWGYSFIYNSQQDKMQLNTLQSGSSNLTRGWQLKYNIESAGNLLRGISAISGAKRNQNGQYEMFNIAYSQYVKTDIDFVRCIQFDERNSLAFHAAFGIAIPYGNSSIIPYEKRYFAGGANSVRGWTVRRLGPGSYAGRNGEIDFIKQTGNVKLDLSVEWRTHLFWKLDGAAFVDAGNIWNTRDYANQDGGKFKFREFYKQIAVAYGVGFRFNLSYFILRFDLGMKAINPVYSSTKEHYPIIIPRLSRDVAFHFAVGLPF</sequence>
<dbReference type="GO" id="GO:0019867">
    <property type="term" value="C:outer membrane"/>
    <property type="evidence" value="ECO:0007669"/>
    <property type="project" value="InterPro"/>
</dbReference>
<evidence type="ECO:0000256" key="1">
    <source>
        <dbReference type="ARBA" id="ARBA00004370"/>
    </source>
</evidence>
<keyword evidence="2" id="KW-0812">Transmembrane</keyword>
<evidence type="ECO:0000256" key="5">
    <source>
        <dbReference type="ARBA" id="ARBA00023237"/>
    </source>
</evidence>
<keyword evidence="3" id="KW-0732">Signal</keyword>
<accession>A0A7W5XY98</accession>
<dbReference type="InterPro" id="IPR039910">
    <property type="entry name" value="D15-like"/>
</dbReference>
<evidence type="ECO:0000313" key="7">
    <source>
        <dbReference type="EMBL" id="MBB3703040.1"/>
    </source>
</evidence>
<feature type="domain" description="Bacterial surface antigen (D15)" evidence="6">
    <location>
        <begin position="518"/>
        <end position="746"/>
    </location>
</feature>
<keyword evidence="4" id="KW-0472">Membrane</keyword>
<dbReference type="Pfam" id="PF01103">
    <property type="entry name" value="Omp85"/>
    <property type="match status" value="1"/>
</dbReference>
<protein>
    <submittedName>
        <fullName evidence="7">Outer membrane protein assembly factor BamA</fullName>
    </submittedName>
</protein>